<protein>
    <recommendedName>
        <fullName evidence="4">Verru_Chthon cassette protein A</fullName>
    </recommendedName>
</protein>
<dbReference type="EMBL" id="AP026866">
    <property type="protein sequence ID" value="BDS06333.1"/>
    <property type="molecule type" value="Genomic_DNA"/>
</dbReference>
<gene>
    <name evidence="3" type="ORF">NT6N_13730</name>
</gene>
<evidence type="ECO:0008006" key="4">
    <source>
        <dbReference type="Google" id="ProtNLM"/>
    </source>
</evidence>
<sequence>MKIQLTHISFRGTPHNSPGFSLIATVSVMTLLVLVALTMLSLSTLEIRQSQQDLHKETARANARMALMLAIGRLQQSAGPDQRVTARADILEGVDDNLELDSSKRWLTGVWNTAEWDPLNPNDKKFVDWLVSGSDGVGRHHKDYVFTPSGELVVPLVGQQSVDDQSGQVSVAKVPLSENGNNSGALAYAVFDNGVKASAANSGKAAGAERDLASRLAAYPRTALEVTDINELQNASDNETADRTLSDESLDLLFPSAGNIVSDKAFHDITHLSRMLLTDVRNGGLKKDLSSAFELDLEAFNALDEFHMSGERNVTNFYSWLSDAYSDAKFYDGDKSPDLGYIFEAPAPNNSNLRMRGPTWDMMRNHYRQYKREYENMSWARQMRNLPNDVFAARGEMPLSYATRRGSSPGTFALHVAHGDLYSKGVNRAYAANCVLPLAREHGAKTHGTVPRTIGLVVQPTSPKIAPTVLRYTLVLGAVMRKVNGEDTMAISFDPYITIFNPYNVAIAFDSFGMFHSKMNPCRVTIDYTNQEGNSDRAVVDFSNNYFTQGTVSYRLRQESKPYVLEPGEVKVISPYRLNPGDEAEIVRSHDINPLDGRFEYNEASGIVVAPGKTVRPKEGTQVTMELRGKVRPNRVELEHLTFNLFSRYDHQGGERDIRKHLPPLRGIQADTDIFDDMFVGRTGFYAQDFWAFPNLRASRTVNESQIPSLNEDGLFVGALDLRMKHANEANGEKVSPFADFNYLYTAVDPRDYEARSRMAPSWKVELKQITDISELQLVQDTSGHGLWGAATTLPAGSSHIILNEVPRLPMTSLAQYQHLTAGLPNSGGAKHLGNSFTHPGIDALDQVVRKRPLQIYFFIDNQWQVDNSWAGNEGLWDRYFFSGLFYGDMQMPWQEARVAASLDEAIESTMLGDDYPLFNPYMRYTPSGRSDERDRMISYEHIAESLVIENGFNINSTSEAAWRAVLGGMRNLEYPWMDKNQLKSANGSEYHVVGRYGLPGAEAQSPWTGFRALSDQEIEALAKAIVKQVKLRGPFMGLADFVNRRLTNDEIDGYDVGKLGALQMAIEAAGLNDDVRYSENVDYQPTIYSNNPGIENKRIALGGKSIERSTMRGAPQYLMQADILTGIGGRISARSDTFTIRTYGESYDKTGQVMAKAWCEAVVQRTSEWLEPTDEQATEKSDDYGSSNISQPTVPFWQANDAMPELNKKFGRRFKVVSFRWLEPQTYQD</sequence>
<evidence type="ECO:0000256" key="1">
    <source>
        <dbReference type="SAM" id="MobiDB-lite"/>
    </source>
</evidence>
<accession>A0AAT9FK38</accession>
<evidence type="ECO:0000256" key="2">
    <source>
        <dbReference type="SAM" id="Phobius"/>
    </source>
</evidence>
<reference evidence="3" key="1">
    <citation type="submission" date="2024-07" db="EMBL/GenBank/DDBJ databases">
        <title>Complete genome sequence of Verrucomicrobiaceae bacterium NT6N.</title>
        <authorList>
            <person name="Huang C."/>
            <person name="Takami H."/>
            <person name="Hamasaki K."/>
        </authorList>
    </citation>
    <scope>NUCLEOTIDE SEQUENCE</scope>
    <source>
        <strain evidence="3">NT6N</strain>
    </source>
</reference>
<dbReference type="KEGG" id="osu:NT6N_13730"/>
<feature type="region of interest" description="Disordered" evidence="1">
    <location>
        <begin position="1170"/>
        <end position="1189"/>
    </location>
</feature>
<keyword evidence="2" id="KW-1133">Transmembrane helix</keyword>
<evidence type="ECO:0000313" key="3">
    <source>
        <dbReference type="EMBL" id="BDS06333.1"/>
    </source>
</evidence>
<name>A0AAT9FK38_9BACT</name>
<organism evidence="3">
    <name type="scientific">Oceaniferula spumae</name>
    <dbReference type="NCBI Taxonomy" id="2979115"/>
    <lineage>
        <taxon>Bacteria</taxon>
        <taxon>Pseudomonadati</taxon>
        <taxon>Verrucomicrobiota</taxon>
        <taxon>Verrucomicrobiia</taxon>
        <taxon>Verrucomicrobiales</taxon>
        <taxon>Verrucomicrobiaceae</taxon>
        <taxon>Oceaniferula</taxon>
    </lineage>
</organism>
<keyword evidence="2" id="KW-0812">Transmembrane</keyword>
<proteinExistence type="predicted"/>
<feature type="transmembrane region" description="Helical" evidence="2">
    <location>
        <begin position="20"/>
        <end position="42"/>
    </location>
</feature>
<keyword evidence="2" id="KW-0472">Membrane</keyword>
<dbReference type="AlphaFoldDB" id="A0AAT9FK38"/>